<evidence type="ECO:0000313" key="2">
    <source>
        <dbReference type="EMBL" id="CAD5232784.1"/>
    </source>
</evidence>
<dbReference type="Proteomes" id="UP000095284">
    <property type="component" value="Unplaced"/>
</dbReference>
<reference evidence="2" key="2">
    <citation type="submission" date="2020-09" db="EMBL/GenBank/DDBJ databases">
        <authorList>
            <person name="Kikuchi T."/>
        </authorList>
    </citation>
    <scope>NUCLEOTIDE SEQUENCE</scope>
    <source>
        <strain evidence="2">Ka4C1</strain>
    </source>
</reference>
<evidence type="ECO:0000313" key="5">
    <source>
        <dbReference type="WBParaSite" id="BXY_1685300.1"/>
    </source>
</evidence>
<reference evidence="5" key="1">
    <citation type="submission" date="2016-11" db="UniProtKB">
        <authorList>
            <consortium name="WormBaseParasite"/>
        </authorList>
    </citation>
    <scope>IDENTIFICATION</scope>
</reference>
<dbReference type="WBParaSite" id="BXY_1685300.1">
    <property type="protein sequence ID" value="BXY_1685300.1"/>
    <property type="gene ID" value="BXY_1685300"/>
</dbReference>
<dbReference type="SUPFAM" id="SSF55729">
    <property type="entry name" value="Acyl-CoA N-acyltransferases (Nat)"/>
    <property type="match status" value="1"/>
</dbReference>
<dbReference type="InterPro" id="IPR009658">
    <property type="entry name" value="DUF1248"/>
</dbReference>
<dbReference type="Gene3D" id="3.40.630.30">
    <property type="match status" value="1"/>
</dbReference>
<dbReference type="EMBL" id="CAJFCV020000005">
    <property type="protein sequence ID" value="CAG9125767.1"/>
    <property type="molecule type" value="Genomic_DNA"/>
</dbReference>
<keyword evidence="4" id="KW-1185">Reference proteome</keyword>
<organism evidence="3 5">
    <name type="scientific">Bursaphelenchus xylophilus</name>
    <name type="common">Pinewood nematode worm</name>
    <name type="synonym">Aphelenchoides xylophilus</name>
    <dbReference type="NCBI Taxonomy" id="6326"/>
    <lineage>
        <taxon>Eukaryota</taxon>
        <taxon>Metazoa</taxon>
        <taxon>Ecdysozoa</taxon>
        <taxon>Nematoda</taxon>
        <taxon>Chromadorea</taxon>
        <taxon>Rhabditida</taxon>
        <taxon>Tylenchina</taxon>
        <taxon>Tylenchomorpha</taxon>
        <taxon>Aphelenchoidea</taxon>
        <taxon>Aphelenchoididae</taxon>
        <taxon>Bursaphelenchus</taxon>
    </lineage>
</organism>
<protein>
    <submittedName>
        <fullName evidence="2">(pine wood nematode) hypothetical protein</fullName>
    </submittedName>
</protein>
<name>A0A1I7SUX9_BURXY</name>
<feature type="domain" description="DUF1248" evidence="1">
    <location>
        <begin position="2"/>
        <end position="117"/>
    </location>
</feature>
<dbReference type="OrthoDB" id="6418983at2759"/>
<dbReference type="SMR" id="A0A1I7SUX9"/>
<evidence type="ECO:0000313" key="3">
    <source>
        <dbReference type="Proteomes" id="UP000095284"/>
    </source>
</evidence>
<sequence>MENFTVLTNPNESVWECVADTITKTEGTAVAIADYSCWKKGFGDDLTLTVLKDKSTGDFVCSLATVTYCMSRNSKTREPITAVGMFYTSEKYRGKGIGTKVFGSMLSLERFAGHNMTLLAAEHMAPKYASKFGFSNEPPFTWKTYAVTADRISTKRLMRHREVHILPWTNVEFAKIDSFDKTIATDIVRTDYLKASLEIPEALTLVALGKSEAVTGIIRGRQCVQNQLYVGPFYADSPAIAESLLKEFFENFTSIASVSRILISAPSDNEDFTRLWSKMLNSNVEDAGILMPGQFTKTPPKIPTDRIYGVFEYSMSYV</sequence>
<dbReference type="Proteomes" id="UP000582659">
    <property type="component" value="Unassembled WGS sequence"/>
</dbReference>
<dbReference type="InterPro" id="IPR016181">
    <property type="entry name" value="Acyl_CoA_acyltransferase"/>
</dbReference>
<dbReference type="Pfam" id="PF06852">
    <property type="entry name" value="DUF1248"/>
    <property type="match status" value="1"/>
</dbReference>
<evidence type="ECO:0000259" key="1">
    <source>
        <dbReference type="Pfam" id="PF06852"/>
    </source>
</evidence>
<gene>
    <name evidence="2" type="ORF">BXYJ_LOCUS12875</name>
</gene>
<dbReference type="Gene3D" id="3.40.630.90">
    <property type="match status" value="1"/>
</dbReference>
<dbReference type="PANTHER" id="PTHR47408">
    <property type="entry name" value="PROTEIN CBG01304-RELATED"/>
    <property type="match status" value="1"/>
</dbReference>
<dbReference type="Proteomes" id="UP000659654">
    <property type="component" value="Unassembled WGS sequence"/>
</dbReference>
<proteinExistence type="predicted"/>
<accession>A0A1I7SUX9</accession>
<dbReference type="AlphaFoldDB" id="A0A1I7SUX9"/>
<evidence type="ECO:0000313" key="4">
    <source>
        <dbReference type="Proteomes" id="UP000659654"/>
    </source>
</evidence>
<dbReference type="EMBL" id="CAJFDI010000005">
    <property type="protein sequence ID" value="CAD5232784.1"/>
    <property type="molecule type" value="Genomic_DNA"/>
</dbReference>